<dbReference type="GO" id="GO:0003677">
    <property type="term" value="F:DNA binding"/>
    <property type="evidence" value="ECO:0007669"/>
    <property type="project" value="InterPro"/>
</dbReference>
<comment type="caution">
    <text evidence="1">The sequence shown here is derived from an EMBL/GenBank/DDBJ whole genome shotgun (WGS) entry which is preliminary data.</text>
</comment>
<proteinExistence type="predicted"/>
<dbReference type="Proteomes" id="UP000249393">
    <property type="component" value="Unassembled WGS sequence"/>
</dbReference>
<reference evidence="1 2" key="1">
    <citation type="submission" date="2017-08" db="EMBL/GenBank/DDBJ databases">
        <title>Infants hospitalized years apart are colonized by the same room-sourced microbial strains.</title>
        <authorList>
            <person name="Brooks B."/>
            <person name="Olm M.R."/>
            <person name="Firek B.A."/>
            <person name="Baker R."/>
            <person name="Thomas B.C."/>
            <person name="Morowitz M.J."/>
            <person name="Banfield J.F."/>
        </authorList>
    </citation>
    <scope>NUCLEOTIDE SEQUENCE [LARGE SCALE GENOMIC DNA]</scope>
    <source>
        <strain evidence="1">S2_003_000_R2_4</strain>
    </source>
</reference>
<evidence type="ECO:0000313" key="1">
    <source>
        <dbReference type="EMBL" id="PZR37205.1"/>
    </source>
</evidence>
<dbReference type="EMBL" id="QFQZ01000002">
    <property type="protein sequence ID" value="PZR37205.1"/>
    <property type="molecule type" value="Genomic_DNA"/>
</dbReference>
<dbReference type="AlphaFoldDB" id="A0A2W5VPF7"/>
<gene>
    <name evidence="1" type="ORF">DI526_01425</name>
</gene>
<organism evidence="1 2">
    <name type="scientific">Caulobacter segnis</name>
    <dbReference type="NCBI Taxonomy" id="88688"/>
    <lineage>
        <taxon>Bacteria</taxon>
        <taxon>Pseudomonadati</taxon>
        <taxon>Pseudomonadota</taxon>
        <taxon>Alphaproteobacteria</taxon>
        <taxon>Caulobacterales</taxon>
        <taxon>Caulobacteraceae</taxon>
        <taxon>Caulobacter</taxon>
    </lineage>
</organism>
<name>A0A2W5VPF7_9CAUL</name>
<dbReference type="InterPro" id="IPR010982">
    <property type="entry name" value="Lambda_DNA-bd_dom_sf"/>
</dbReference>
<protein>
    <submittedName>
        <fullName evidence="1">Uncharacterized protein</fullName>
    </submittedName>
</protein>
<accession>A0A2W5VPF7</accession>
<sequence>MPNQEPDWYLQEWMRHFGKIQADLTKELGWDKSRANFIFHGKQPYKRDKINEVASWLGIEPYELLMPPSKALAIRELYKTAERIVQGQPAFAINPEGERFLPTAAPPARKTRRTGT</sequence>
<evidence type="ECO:0000313" key="2">
    <source>
        <dbReference type="Proteomes" id="UP000249393"/>
    </source>
</evidence>
<dbReference type="Gene3D" id="1.10.260.40">
    <property type="entry name" value="lambda repressor-like DNA-binding domains"/>
    <property type="match status" value="1"/>
</dbReference>